<dbReference type="Proteomes" id="UP001196509">
    <property type="component" value="Unassembled WGS sequence"/>
</dbReference>
<dbReference type="InterPro" id="IPR045565">
    <property type="entry name" value="Phage_capsid_2"/>
</dbReference>
<accession>A0AAE3D2Y5</accession>
<comment type="caution">
    <text evidence="1">The sequence shown here is derived from an EMBL/GenBank/DDBJ whole genome shotgun (WGS) entry which is preliminary data.</text>
</comment>
<evidence type="ECO:0000313" key="2">
    <source>
        <dbReference type="Proteomes" id="UP001196509"/>
    </source>
</evidence>
<dbReference type="AlphaFoldDB" id="A0AAE3D2Y5"/>
<dbReference type="RefSeq" id="WP_220229752.1">
    <property type="nucleotide sequence ID" value="NZ_JAICBX010000003.1"/>
</dbReference>
<reference evidence="1" key="1">
    <citation type="submission" date="2021-08" db="EMBL/GenBank/DDBJ databases">
        <title>Hoeflea bacterium WL0058 sp. nov., isolated from the sediment.</title>
        <authorList>
            <person name="Wang L."/>
            <person name="Zhang D."/>
        </authorList>
    </citation>
    <scope>NUCLEOTIDE SEQUENCE</scope>
    <source>
        <strain evidence="1">WL0058</strain>
    </source>
</reference>
<organism evidence="1 2">
    <name type="scientific">Flavimaribacter sediminis</name>
    <dbReference type="NCBI Taxonomy" id="2865987"/>
    <lineage>
        <taxon>Bacteria</taxon>
        <taxon>Pseudomonadati</taxon>
        <taxon>Pseudomonadota</taxon>
        <taxon>Alphaproteobacteria</taxon>
        <taxon>Hyphomicrobiales</taxon>
        <taxon>Rhizobiaceae</taxon>
        <taxon>Flavimaribacter</taxon>
    </lineage>
</organism>
<sequence length="297" mass="32794">MADQIEAWFRELIKDKVTVAMQAHGGMLDGTMMSGDTQANTVKFPIIGRTEVYKLTGAIEPVPTSGPDLTTVQVTLEDFEASAWWRTQDAYKAGPSEKDSLSKILTYAVRRKRDTIKLDAVATFAEVDEDVSTIGDGTDIPDLLHFEQGRAEISGAGASAEDEEGGVFVPMPAMWFSQLKFYKEFADAQWVGSEDAPFSKRQRTRMRTLQGVTYIECPDEYFTGPDATSLYTHMWAKPAMGAETPWNQEQASLSQHQELQGSPWLAKTGVGGAAIGIQGKAVKRFWLKKITAPTRPE</sequence>
<name>A0AAE3D2Y5_9HYPH</name>
<protein>
    <submittedName>
        <fullName evidence="1">Uncharacterized protein</fullName>
    </submittedName>
</protein>
<gene>
    <name evidence="1" type="ORF">K1W69_17715</name>
</gene>
<proteinExistence type="predicted"/>
<keyword evidence="2" id="KW-1185">Reference proteome</keyword>
<dbReference type="Pfam" id="PF19821">
    <property type="entry name" value="Phage_capsid_2"/>
    <property type="match status" value="1"/>
</dbReference>
<evidence type="ECO:0000313" key="1">
    <source>
        <dbReference type="EMBL" id="MBW8639038.1"/>
    </source>
</evidence>
<dbReference type="EMBL" id="JAICBX010000003">
    <property type="protein sequence ID" value="MBW8639038.1"/>
    <property type="molecule type" value="Genomic_DNA"/>
</dbReference>